<organism evidence="1 2">
    <name type="scientific">Skeletonema marinoi</name>
    <dbReference type="NCBI Taxonomy" id="267567"/>
    <lineage>
        <taxon>Eukaryota</taxon>
        <taxon>Sar</taxon>
        <taxon>Stramenopiles</taxon>
        <taxon>Ochrophyta</taxon>
        <taxon>Bacillariophyta</taxon>
        <taxon>Coscinodiscophyceae</taxon>
        <taxon>Thalassiosirophycidae</taxon>
        <taxon>Thalassiosirales</taxon>
        <taxon>Skeletonemataceae</taxon>
        <taxon>Skeletonema</taxon>
        <taxon>Skeletonema marinoi-dohrnii complex</taxon>
    </lineage>
</organism>
<name>A0AAD8Y4C0_9STRA</name>
<proteinExistence type="predicted"/>
<accession>A0AAD8Y4C0</accession>
<dbReference type="Proteomes" id="UP001224775">
    <property type="component" value="Unassembled WGS sequence"/>
</dbReference>
<reference evidence="1" key="1">
    <citation type="submission" date="2023-06" db="EMBL/GenBank/DDBJ databases">
        <title>Survivors Of The Sea: Transcriptome response of Skeletonema marinoi to long-term dormancy.</title>
        <authorList>
            <person name="Pinder M.I.M."/>
            <person name="Kourtchenko O."/>
            <person name="Robertson E.K."/>
            <person name="Larsson T."/>
            <person name="Maumus F."/>
            <person name="Osuna-Cruz C.M."/>
            <person name="Vancaester E."/>
            <person name="Stenow R."/>
            <person name="Vandepoele K."/>
            <person name="Ploug H."/>
            <person name="Bruchert V."/>
            <person name="Godhe A."/>
            <person name="Topel M."/>
        </authorList>
    </citation>
    <scope>NUCLEOTIDE SEQUENCE</scope>
    <source>
        <strain evidence="1">R05AC</strain>
    </source>
</reference>
<dbReference type="AlphaFoldDB" id="A0AAD8Y4C0"/>
<comment type="caution">
    <text evidence="1">The sequence shown here is derived from an EMBL/GenBank/DDBJ whole genome shotgun (WGS) entry which is preliminary data.</text>
</comment>
<protein>
    <submittedName>
        <fullName evidence="1">Uncharacterized protein</fullName>
    </submittedName>
</protein>
<sequence>MREVFGDTSPAYTEYYIRFIGHFVNVYEGTAPMFARELARWPEDPANIQAYIDNGRFMKDLTEEEANDSVLPY</sequence>
<dbReference type="EMBL" id="JATAAI010000019">
    <property type="protein sequence ID" value="KAK1738829.1"/>
    <property type="molecule type" value="Genomic_DNA"/>
</dbReference>
<evidence type="ECO:0000313" key="2">
    <source>
        <dbReference type="Proteomes" id="UP001224775"/>
    </source>
</evidence>
<gene>
    <name evidence="1" type="ORF">QTG54_010145</name>
</gene>
<keyword evidence="2" id="KW-1185">Reference proteome</keyword>
<evidence type="ECO:0000313" key="1">
    <source>
        <dbReference type="EMBL" id="KAK1738829.1"/>
    </source>
</evidence>